<feature type="transmembrane region" description="Helical" evidence="1">
    <location>
        <begin position="23"/>
        <end position="43"/>
    </location>
</feature>
<keyword evidence="1" id="KW-0812">Transmembrane</keyword>
<evidence type="ECO:0000313" key="4">
    <source>
        <dbReference type="Proteomes" id="UP000633278"/>
    </source>
</evidence>
<protein>
    <submittedName>
        <fullName evidence="3">Histidine kinase</fullName>
    </submittedName>
</protein>
<keyword evidence="3" id="KW-0808">Transferase</keyword>
<evidence type="ECO:0000256" key="1">
    <source>
        <dbReference type="SAM" id="Phobius"/>
    </source>
</evidence>
<keyword evidence="1" id="KW-1133">Transmembrane helix</keyword>
<comment type="caution">
    <text evidence="3">The sequence shown here is derived from an EMBL/GenBank/DDBJ whole genome shotgun (WGS) entry which is preliminary data.</text>
</comment>
<keyword evidence="4" id="KW-1185">Reference proteome</keyword>
<feature type="domain" description="2TM" evidence="2">
    <location>
        <begin position="12"/>
        <end position="99"/>
    </location>
</feature>
<dbReference type="Pfam" id="PF13239">
    <property type="entry name" value="2TM"/>
    <property type="match status" value="1"/>
</dbReference>
<dbReference type="RefSeq" id="WP_188599408.1">
    <property type="nucleotide sequence ID" value="NZ_BMJW01000003.1"/>
</dbReference>
<dbReference type="AlphaFoldDB" id="A0A917I2G2"/>
<sequence>MENKDKADKLIQAKKRVKELKSFYKHVAVYLVINGFFIGRRIYKDISYGDSIIDAFTEVSNYRFFFWWGIGLMIHGLNTYRYLFFGKNWEQRKIKEVMEKQNEHY</sequence>
<reference evidence="3" key="1">
    <citation type="journal article" date="2014" name="Int. J. Syst. Evol. Microbiol.">
        <title>Complete genome sequence of Corynebacterium casei LMG S-19264T (=DSM 44701T), isolated from a smear-ripened cheese.</title>
        <authorList>
            <consortium name="US DOE Joint Genome Institute (JGI-PGF)"/>
            <person name="Walter F."/>
            <person name="Albersmeier A."/>
            <person name="Kalinowski J."/>
            <person name="Ruckert C."/>
        </authorList>
    </citation>
    <scope>NUCLEOTIDE SEQUENCE</scope>
    <source>
        <strain evidence="3">CGMCC 1.15763</strain>
    </source>
</reference>
<evidence type="ECO:0000313" key="3">
    <source>
        <dbReference type="EMBL" id="GGH02788.1"/>
    </source>
</evidence>
<keyword evidence="3" id="KW-0418">Kinase</keyword>
<organism evidence="3 4">
    <name type="scientific">Polaribacter pacificus</name>
    <dbReference type="NCBI Taxonomy" id="1775173"/>
    <lineage>
        <taxon>Bacteria</taxon>
        <taxon>Pseudomonadati</taxon>
        <taxon>Bacteroidota</taxon>
        <taxon>Flavobacteriia</taxon>
        <taxon>Flavobacteriales</taxon>
        <taxon>Flavobacteriaceae</taxon>
    </lineage>
</organism>
<feature type="transmembrane region" description="Helical" evidence="1">
    <location>
        <begin position="65"/>
        <end position="85"/>
    </location>
</feature>
<evidence type="ECO:0000259" key="2">
    <source>
        <dbReference type="Pfam" id="PF13239"/>
    </source>
</evidence>
<proteinExistence type="predicted"/>
<dbReference type="Proteomes" id="UP000633278">
    <property type="component" value="Unassembled WGS sequence"/>
</dbReference>
<accession>A0A917I2G2</accession>
<keyword evidence="1" id="KW-0472">Membrane</keyword>
<gene>
    <name evidence="3" type="ORF">GCM10011416_22050</name>
</gene>
<name>A0A917I2G2_9FLAO</name>
<reference evidence="3" key="2">
    <citation type="submission" date="2020-09" db="EMBL/GenBank/DDBJ databases">
        <authorList>
            <person name="Sun Q."/>
            <person name="Zhou Y."/>
        </authorList>
    </citation>
    <scope>NUCLEOTIDE SEQUENCE</scope>
    <source>
        <strain evidence="3">CGMCC 1.15763</strain>
    </source>
</reference>
<dbReference type="InterPro" id="IPR025698">
    <property type="entry name" value="2TM_dom"/>
</dbReference>
<dbReference type="GO" id="GO:0016301">
    <property type="term" value="F:kinase activity"/>
    <property type="evidence" value="ECO:0007669"/>
    <property type="project" value="UniProtKB-KW"/>
</dbReference>
<dbReference type="EMBL" id="BMJW01000003">
    <property type="protein sequence ID" value="GGH02788.1"/>
    <property type="molecule type" value="Genomic_DNA"/>
</dbReference>